<organism evidence="9 10">
    <name type="scientific">Eisenbergiella tayi</name>
    <dbReference type="NCBI Taxonomy" id="1432052"/>
    <lineage>
        <taxon>Bacteria</taxon>
        <taxon>Bacillati</taxon>
        <taxon>Bacillota</taxon>
        <taxon>Clostridia</taxon>
        <taxon>Lachnospirales</taxon>
        <taxon>Lachnospiraceae</taxon>
        <taxon>Eisenbergiella</taxon>
    </lineage>
</organism>
<dbReference type="RefSeq" id="WP_069151711.1">
    <property type="nucleotide sequence ID" value="NZ_MCGH01000002.1"/>
</dbReference>
<evidence type="ECO:0000256" key="3">
    <source>
        <dbReference type="ARBA" id="ARBA00022448"/>
    </source>
</evidence>
<proteinExistence type="inferred from homology"/>
<keyword evidence="3" id="KW-0813">Transport</keyword>
<feature type="transmembrane region" description="Helical" evidence="7">
    <location>
        <begin position="278"/>
        <end position="295"/>
    </location>
</feature>
<dbReference type="PANTHER" id="PTHR23514:SF3">
    <property type="entry name" value="BYPASS OF STOP CODON PROTEIN 6"/>
    <property type="match status" value="1"/>
</dbReference>
<feature type="transmembrane region" description="Helical" evidence="7">
    <location>
        <begin position="125"/>
        <end position="146"/>
    </location>
</feature>
<dbReference type="Gene3D" id="1.20.1250.20">
    <property type="entry name" value="MFS general substrate transporter like domains"/>
    <property type="match status" value="2"/>
</dbReference>
<evidence type="ECO:0000256" key="7">
    <source>
        <dbReference type="SAM" id="Phobius"/>
    </source>
</evidence>
<reference evidence="9 10" key="1">
    <citation type="submission" date="2016-07" db="EMBL/GenBank/DDBJ databases">
        <title>Characterization of isolates of Eisenbergiella tayi derived from blood cultures, using whole genome sequencing.</title>
        <authorList>
            <person name="Burdz T."/>
            <person name="Wiebe D."/>
            <person name="Huynh C."/>
            <person name="Bernard K."/>
        </authorList>
    </citation>
    <scope>NUCLEOTIDE SEQUENCE [LARGE SCALE GENOMIC DNA]</scope>
    <source>
        <strain evidence="9 10">NML 110608</strain>
    </source>
</reference>
<feature type="transmembrane region" description="Helical" evidence="7">
    <location>
        <begin position="92"/>
        <end position="113"/>
    </location>
</feature>
<evidence type="ECO:0000313" key="9">
    <source>
        <dbReference type="EMBL" id="ODM05458.1"/>
    </source>
</evidence>
<comment type="subcellular location">
    <subcellularLocation>
        <location evidence="1">Cell membrane</location>
        <topology evidence="1">Multi-pass membrane protein</topology>
    </subcellularLocation>
</comment>
<protein>
    <submittedName>
        <fullName evidence="9">Putative transporter</fullName>
    </submittedName>
</protein>
<evidence type="ECO:0000256" key="5">
    <source>
        <dbReference type="ARBA" id="ARBA00022989"/>
    </source>
</evidence>
<sequence length="389" mass="41957">MMTLLLIIIYISFISLGLPDSLLGSAWPVMYGELQVPVSFAGIISMIIAGGTIISSFFSEKIIRRLGTGPVTAISVFMTAAALLGFSLSHSAWLLCILAVPYGLGAGSVDAALNNFVALHYKAHHMSWLHCFWGIGATAGPFIMSLCLNTGKRWHSGYMTIALIQIILTVFLFLSLPLWKKQQAGTASEENGAQNTSLSFSRVLQLPGAKPALLCFFGYCALEASAGLWGSSYFVLAKGIPAEKAAQWTSLFYFGITFGRFISGFLSMKVSDKNMVRLGQAVALIGILVLCLPFGPLSICGGYFLIGLGCAPIYPSLLHATPANFGREYSQAIMGIQMACAYVGSTFMPPLFGLIAQYVNIRLFPCFLLLFVILMVITAEKLKIKSEVS</sequence>
<dbReference type="Proteomes" id="UP000094067">
    <property type="component" value="Unassembled WGS sequence"/>
</dbReference>
<accession>A0A1E3A9R3</accession>
<evidence type="ECO:0000256" key="2">
    <source>
        <dbReference type="ARBA" id="ARBA00008335"/>
    </source>
</evidence>
<dbReference type="Pfam" id="PF07690">
    <property type="entry name" value="MFS_1"/>
    <property type="match status" value="1"/>
</dbReference>
<gene>
    <name evidence="9" type="ORF">BEI61_01346</name>
</gene>
<evidence type="ECO:0000259" key="8">
    <source>
        <dbReference type="PROSITE" id="PS50850"/>
    </source>
</evidence>
<comment type="similarity">
    <text evidence="2">Belongs to the major facilitator superfamily.</text>
</comment>
<dbReference type="AlphaFoldDB" id="A0A1E3A9R3"/>
<evidence type="ECO:0000256" key="4">
    <source>
        <dbReference type="ARBA" id="ARBA00022692"/>
    </source>
</evidence>
<dbReference type="GO" id="GO:0022857">
    <property type="term" value="F:transmembrane transporter activity"/>
    <property type="evidence" value="ECO:0007669"/>
    <property type="project" value="InterPro"/>
</dbReference>
<dbReference type="PROSITE" id="PS50850">
    <property type="entry name" value="MFS"/>
    <property type="match status" value="1"/>
</dbReference>
<dbReference type="InterPro" id="IPR051788">
    <property type="entry name" value="MFS_Transporter"/>
</dbReference>
<feature type="transmembrane region" description="Helical" evidence="7">
    <location>
        <begin position="248"/>
        <end position="266"/>
    </location>
</feature>
<keyword evidence="6 7" id="KW-0472">Membrane</keyword>
<feature type="transmembrane region" description="Helical" evidence="7">
    <location>
        <begin position="66"/>
        <end position="86"/>
    </location>
</feature>
<dbReference type="SUPFAM" id="SSF103473">
    <property type="entry name" value="MFS general substrate transporter"/>
    <property type="match status" value="1"/>
</dbReference>
<feature type="transmembrane region" description="Helical" evidence="7">
    <location>
        <begin position="332"/>
        <end position="355"/>
    </location>
</feature>
<feature type="domain" description="Major facilitator superfamily (MFS) profile" evidence="8">
    <location>
        <begin position="5"/>
        <end position="383"/>
    </location>
</feature>
<feature type="transmembrane region" description="Helical" evidence="7">
    <location>
        <begin position="212"/>
        <end position="236"/>
    </location>
</feature>
<dbReference type="EMBL" id="MCGH01000002">
    <property type="protein sequence ID" value="ODM05458.1"/>
    <property type="molecule type" value="Genomic_DNA"/>
</dbReference>
<feature type="transmembrane region" description="Helical" evidence="7">
    <location>
        <begin position="34"/>
        <end position="54"/>
    </location>
</feature>
<keyword evidence="4 7" id="KW-0812">Transmembrane</keyword>
<dbReference type="GO" id="GO:0005886">
    <property type="term" value="C:plasma membrane"/>
    <property type="evidence" value="ECO:0007669"/>
    <property type="project" value="UniProtKB-SubCell"/>
</dbReference>
<dbReference type="PATRIC" id="fig|1432052.4.peg.1513"/>
<name>A0A1E3A9R3_9FIRM</name>
<dbReference type="InterPro" id="IPR020846">
    <property type="entry name" value="MFS_dom"/>
</dbReference>
<evidence type="ECO:0000256" key="1">
    <source>
        <dbReference type="ARBA" id="ARBA00004651"/>
    </source>
</evidence>
<dbReference type="InterPro" id="IPR036259">
    <property type="entry name" value="MFS_trans_sf"/>
</dbReference>
<comment type="caution">
    <text evidence="9">The sequence shown here is derived from an EMBL/GenBank/DDBJ whole genome shotgun (WGS) entry which is preliminary data.</text>
</comment>
<feature type="transmembrane region" description="Helical" evidence="7">
    <location>
        <begin position="361"/>
        <end position="379"/>
    </location>
</feature>
<dbReference type="PANTHER" id="PTHR23514">
    <property type="entry name" value="BYPASS OF STOP CODON PROTEIN 6"/>
    <property type="match status" value="1"/>
</dbReference>
<keyword evidence="5 7" id="KW-1133">Transmembrane helix</keyword>
<evidence type="ECO:0000256" key="6">
    <source>
        <dbReference type="ARBA" id="ARBA00023136"/>
    </source>
</evidence>
<evidence type="ECO:0000313" key="10">
    <source>
        <dbReference type="Proteomes" id="UP000094067"/>
    </source>
</evidence>
<dbReference type="InterPro" id="IPR011701">
    <property type="entry name" value="MFS"/>
</dbReference>
<feature type="transmembrane region" description="Helical" evidence="7">
    <location>
        <begin position="158"/>
        <end position="179"/>
    </location>
</feature>